<evidence type="ECO:0000313" key="3">
    <source>
        <dbReference type="Proteomes" id="UP001227831"/>
    </source>
</evidence>
<protein>
    <recommendedName>
        <fullName evidence="4">Integral membrane protein</fullName>
    </recommendedName>
</protein>
<dbReference type="PROSITE" id="PS51257">
    <property type="entry name" value="PROKAR_LIPOPROTEIN"/>
    <property type="match status" value="1"/>
</dbReference>
<dbReference type="RefSeq" id="WP_308702172.1">
    <property type="nucleotide sequence ID" value="NZ_AP027463.1"/>
</dbReference>
<evidence type="ECO:0000313" key="2">
    <source>
        <dbReference type="EMBL" id="MDQ7936336.1"/>
    </source>
</evidence>
<sequence>MQQKLTGQRRLLLFVGLTIISIGCALLGKWGRTASVVLIGFALATLTSGCLRFCKARGFQQGSSMLLSLVIAAGYVLVILGSYGYFRG</sequence>
<proteinExistence type="predicted"/>
<gene>
    <name evidence="2" type="ORF">RA086_01545</name>
</gene>
<reference evidence="2 3" key="1">
    <citation type="journal article" date="2023" name="Int. J. Syst. Evol. Microbiol.">
        <title>Lactiplantibacillus brownii sp. nov., a novel psychrotolerant species isolated from sauerkraut.</title>
        <authorList>
            <person name="Heng Y.C."/>
            <person name="Silvaraju S."/>
            <person name="Lee J.K.Y."/>
            <person name="Kittelmann S."/>
        </authorList>
    </citation>
    <scope>NUCLEOTIDE SEQUENCE [LARGE SCALE GENOMIC DNA]</scope>
    <source>
        <strain evidence="2 3">WILCCON 0030</strain>
    </source>
</reference>
<keyword evidence="1" id="KW-1133">Transmembrane helix</keyword>
<feature type="transmembrane region" description="Helical" evidence="1">
    <location>
        <begin position="12"/>
        <end position="30"/>
    </location>
</feature>
<accession>A0ABU1A5U9</accession>
<dbReference type="EMBL" id="JAVCWF010000001">
    <property type="protein sequence ID" value="MDQ7936336.1"/>
    <property type="molecule type" value="Genomic_DNA"/>
</dbReference>
<keyword evidence="1" id="KW-0472">Membrane</keyword>
<keyword evidence="1" id="KW-0812">Transmembrane</keyword>
<dbReference type="Proteomes" id="UP001227831">
    <property type="component" value="Unassembled WGS sequence"/>
</dbReference>
<feature type="transmembrane region" description="Helical" evidence="1">
    <location>
        <begin position="36"/>
        <end position="54"/>
    </location>
</feature>
<organism evidence="2 3">
    <name type="scientific">Lactiplantibacillus brownii</name>
    <dbReference type="NCBI Taxonomy" id="3069269"/>
    <lineage>
        <taxon>Bacteria</taxon>
        <taxon>Bacillati</taxon>
        <taxon>Bacillota</taxon>
        <taxon>Bacilli</taxon>
        <taxon>Lactobacillales</taxon>
        <taxon>Lactobacillaceae</taxon>
        <taxon>Lactiplantibacillus</taxon>
    </lineage>
</organism>
<keyword evidence="3" id="KW-1185">Reference proteome</keyword>
<feature type="transmembrane region" description="Helical" evidence="1">
    <location>
        <begin position="66"/>
        <end position="86"/>
    </location>
</feature>
<comment type="caution">
    <text evidence="2">The sequence shown here is derived from an EMBL/GenBank/DDBJ whole genome shotgun (WGS) entry which is preliminary data.</text>
</comment>
<evidence type="ECO:0000256" key="1">
    <source>
        <dbReference type="SAM" id="Phobius"/>
    </source>
</evidence>
<evidence type="ECO:0008006" key="4">
    <source>
        <dbReference type="Google" id="ProtNLM"/>
    </source>
</evidence>
<name>A0ABU1A5U9_9LACO</name>